<evidence type="ECO:0000313" key="2">
    <source>
        <dbReference type="Proteomes" id="UP000290439"/>
    </source>
</evidence>
<reference evidence="1 2" key="1">
    <citation type="submission" date="2019-02" db="EMBL/GenBank/DDBJ databases">
        <authorList>
            <consortium name="Pathogen Informatics"/>
        </authorList>
    </citation>
    <scope>NUCLEOTIDE SEQUENCE [LARGE SCALE GENOMIC DNA]</scope>
    <source>
        <strain evidence="1 2">3012STDY6756504</strain>
    </source>
</reference>
<name>A0A4U8W6P6_9NOCA</name>
<sequence>MAITYTGTPEEVMAFGQKLQGAVDTMEGHMSALDNVRDQFRSAVSGSETGSAIQTSFTNAVNKGRSLLDLLRQASEVMNKSGAKIDLVTVEGAGRISKGDYNF</sequence>
<protein>
    <submittedName>
        <fullName evidence="1">Uncharacterized protein</fullName>
    </submittedName>
</protein>
<proteinExistence type="predicted"/>
<dbReference type="Gene3D" id="1.10.287.1060">
    <property type="entry name" value="ESAT-6-like"/>
    <property type="match status" value="1"/>
</dbReference>
<evidence type="ECO:0000313" key="1">
    <source>
        <dbReference type="EMBL" id="VFB01861.1"/>
    </source>
</evidence>
<dbReference type="EMBL" id="LR215973">
    <property type="protein sequence ID" value="VFB01861.1"/>
    <property type="molecule type" value="Genomic_DNA"/>
</dbReference>
<dbReference type="AlphaFoldDB" id="A0A4U8W6P6"/>
<dbReference type="RefSeq" id="WP_130919207.1">
    <property type="nucleotide sequence ID" value="NZ_JADLPI010000005.1"/>
</dbReference>
<organism evidence="1 2">
    <name type="scientific">Nocardia cyriacigeorgica</name>
    <dbReference type="NCBI Taxonomy" id="135487"/>
    <lineage>
        <taxon>Bacteria</taxon>
        <taxon>Bacillati</taxon>
        <taxon>Actinomycetota</taxon>
        <taxon>Actinomycetes</taxon>
        <taxon>Mycobacteriales</taxon>
        <taxon>Nocardiaceae</taxon>
        <taxon>Nocardia</taxon>
    </lineage>
</organism>
<accession>A0A4U8W6P6</accession>
<dbReference type="Proteomes" id="UP000290439">
    <property type="component" value="Chromosome"/>
</dbReference>
<gene>
    <name evidence="1" type="ORF">NCTC10797_05691</name>
</gene>